<dbReference type="InterPro" id="IPR059032">
    <property type="entry name" value="WHD_DDX60"/>
</dbReference>
<keyword evidence="2" id="KW-0378">Hydrolase</keyword>
<keyword evidence="3" id="KW-0347">Helicase</keyword>
<evidence type="ECO:0008006" key="10">
    <source>
        <dbReference type="Google" id="ProtNLM"/>
    </source>
</evidence>
<feature type="domain" description="Helicase C-terminal" evidence="7">
    <location>
        <begin position="1253"/>
        <end position="1409"/>
    </location>
</feature>
<dbReference type="InterPro" id="IPR001650">
    <property type="entry name" value="Helicase_C-like"/>
</dbReference>
<dbReference type="FunFam" id="3.40.50.300:FF:001039">
    <property type="entry name" value="ATP-dependent RNA helicase DDX60"/>
    <property type="match status" value="1"/>
</dbReference>
<feature type="region of interest" description="Disordered" evidence="5">
    <location>
        <begin position="1115"/>
        <end position="1136"/>
    </location>
</feature>
<accession>A0A6A5Z240</accession>
<dbReference type="PANTHER" id="PTHR44533:SF4">
    <property type="entry name" value="DEAD_H RNA HELICASE, PUTATIVE-RELATED"/>
    <property type="match status" value="1"/>
</dbReference>
<dbReference type="InterPro" id="IPR027417">
    <property type="entry name" value="P-loop_NTPase"/>
</dbReference>
<evidence type="ECO:0000256" key="4">
    <source>
        <dbReference type="ARBA" id="ARBA00022840"/>
    </source>
</evidence>
<feature type="compositionally biased region" description="Low complexity" evidence="5">
    <location>
        <begin position="581"/>
        <end position="592"/>
    </location>
</feature>
<feature type="region of interest" description="Disordered" evidence="5">
    <location>
        <begin position="1757"/>
        <end position="1793"/>
    </location>
</feature>
<keyword evidence="1" id="KW-0547">Nucleotide-binding</keyword>
<feature type="compositionally biased region" description="Basic residues" evidence="5">
    <location>
        <begin position="1213"/>
        <end position="1226"/>
    </location>
</feature>
<dbReference type="Pfam" id="PF00270">
    <property type="entry name" value="DEAD"/>
    <property type="match status" value="1"/>
</dbReference>
<dbReference type="Pfam" id="PF26076">
    <property type="entry name" value="WHD_DDX60"/>
    <property type="match status" value="1"/>
</dbReference>
<dbReference type="PROSITE" id="PS51192">
    <property type="entry name" value="HELICASE_ATP_BIND_1"/>
    <property type="match status" value="1"/>
</dbReference>
<dbReference type="SMART" id="SM00487">
    <property type="entry name" value="DEXDc"/>
    <property type="match status" value="1"/>
</dbReference>
<dbReference type="GO" id="GO:0003676">
    <property type="term" value="F:nucleic acid binding"/>
    <property type="evidence" value="ECO:0007669"/>
    <property type="project" value="InterPro"/>
</dbReference>
<feature type="region of interest" description="Disordered" evidence="5">
    <location>
        <begin position="560"/>
        <end position="595"/>
    </location>
</feature>
<dbReference type="CDD" id="cd18795">
    <property type="entry name" value="SF2_C_Ski2"/>
    <property type="match status" value="1"/>
</dbReference>
<feature type="compositionally biased region" description="Basic and acidic residues" evidence="5">
    <location>
        <begin position="571"/>
        <end position="580"/>
    </location>
</feature>
<evidence type="ECO:0000256" key="2">
    <source>
        <dbReference type="ARBA" id="ARBA00022801"/>
    </source>
</evidence>
<evidence type="ECO:0000313" key="8">
    <source>
        <dbReference type="EMBL" id="KAF2113529.1"/>
    </source>
</evidence>
<dbReference type="GO" id="GO:0004386">
    <property type="term" value="F:helicase activity"/>
    <property type="evidence" value="ECO:0007669"/>
    <property type="project" value="UniProtKB-KW"/>
</dbReference>
<keyword evidence="9" id="KW-1185">Reference proteome</keyword>
<evidence type="ECO:0000259" key="7">
    <source>
        <dbReference type="PROSITE" id="PS51194"/>
    </source>
</evidence>
<sequence>MASSGTDSDYWSESSDEGSEVDASSDSGETESSYEPATASHPVLEWYSKVYSRRVDIVGDYAGTELFLVEGDSVLFECFSDKHLDFDPGFQLVHAVHAVESFLRGLVARRCNFHIAFFDQHEAHCVPPFARGSDDRRQKYLLARSLIIRHLRLNIPKTNPDIKVQVFRSLDSEQFASYVEATDLYFIMCHDGASSNESRKRNALNKTLDALAQEGHDDQELRTKVAFRKLIVWFIQRGYNAALVNGLEWRDTKIMTTVLESSQRVRTDAPLPGIAEDSSISAAGNMTLPRTVLNALKEDSLKVLTEREWLTVTTLSAMSAQSSDLKDFTSTFLRHTALLSELSLPQRLLEPPPTSTNPSFTKFCAIASDIVKSDSWISAVGDLNLTCDLADLVDLRLLWACRQDTKLGTVERLALLEDAMLALSGKPLKSHVVPTRKASDAGRMNGQLKKESVHQQRACRVLPFSNDIFDKHLAPIQLAVDKSPATTDELTARIFRELSHWHNSRRPVDPKIREDQVAKSQKQQFFARRRNQWFMAEMMAYAASLTNAVGKTLEPEIVTTGGKAKVPSRPVAEKPNETARGKPTGKAGAKKGAPSKKELMMAEIAASKNKKDEATADKILHGWKVTCEALEKESKLVPRYQKAQKYLISLNTDLKRDTLDAEIRLYLLNIYLRLWVAFCKDDRKQDGNHVAALIFDAVNSFSKYRGAVTKNIADSLTMTIRLLKLPPMAVPSPTAGDRPLTFNFALKGSTTLDLSIPLSEKDFQLSHCGPYFERSIDSAPDPRTPFEPDGWQRQVLDEIDAKNSLLVIAPTSAGKTFISFYAMKQVLESGDDDILVYVAPTKALVNQIAAEVQARFAKTYKYAGNSVWGIHTRDYRINNPTGCQILVTVPHILQIMLLAPSNAKSWSERVKWIIFDEVHCIGQAEDGLIWEQLLLLAPCPIIALSATVGNPNEFNAWLSSAQQAIGNKLVMVQHPHRYSDLRKFVYAPSRQKRFTFEGLPDNRAFGRLGLDDVEDFAFLHPVASLINRSRGIPDDFTLEARDCLTLWQSMTKHQNAQFPVDKSLDPSNLPRVVKKLDIINWYTGLKSVLKEWLADRNSPFDTILDDLSGTLKGYKKQLRADQQEEPSEDKADVEDEVGDSHKIGGILPLLSKLHSQDALPGIIFNYDRGLCEKMCAELLAALTEAETAWKETSPQWKTTLESWEAWKKAMAKVSKKGPPKVSKKKGGGQDDEILSKADLMKDEASSEASPWVSFDPDLPQEGFHFADKKKMSRDELNGLFRELIRREVPQWQLDSLMRGIGVHHAGMNRKYRQVVEMLFRKGFLRVVIATGTLALGINMPCKTVVFSGDSVFLTALNYRQAAGRAGRRGFDMLGNVVFHGISLSKIHRLISSRLPDLNGHFPITTTLVLRLFTLLNESKESPFSIRSINALLSQPRLYLGGEESKMTVLHHLRFSIEYLRRQQLLGPRGQPLNFAGTVSHLYYAENSSFAFHALLKGGYFHKLCAKIKKSPEPIVNELMLTMAHLFGRQYCRQADEERVKEIVKRSPSIVFLPAMPKKAARILREHNDETLSIYTDYVKTFADQHITEVDNTLPLTRIKIGGDGLPEYSDQLQRREPTTVRSPFVAISGPGDTFDSVHDLCSTVRSGVFLEEAVVPYVGLYPEESDLPLNAYLYDFLKHGNVEALITANRIRRGDVWFVLNDFSMVLATIVTSLSNFMKLTSESDLDFAEVRGEGEEAEEQQEDKYVPTDSGYDTASNASFATGPGLGKQEMPIQTKKRSKKVADSWDDEGEDDYEEVAEAQVDEGKDVKTSWEEGHGLLNVLKAFRLLKADFDTKFRAMWA</sequence>
<feature type="compositionally biased region" description="Acidic residues" evidence="5">
    <location>
        <begin position="1123"/>
        <end position="1136"/>
    </location>
</feature>
<feature type="domain" description="Helicase ATP-binding" evidence="6">
    <location>
        <begin position="796"/>
        <end position="966"/>
    </location>
</feature>
<dbReference type="InterPro" id="IPR011545">
    <property type="entry name" value="DEAD/DEAH_box_helicase_dom"/>
</dbReference>
<evidence type="ECO:0000259" key="6">
    <source>
        <dbReference type="PROSITE" id="PS51192"/>
    </source>
</evidence>
<dbReference type="OrthoDB" id="2320933at2759"/>
<protein>
    <recommendedName>
        <fullName evidence="10">P-loop containing nucleoside triphosphate hydrolase protein</fullName>
    </recommendedName>
</protein>
<dbReference type="GO" id="GO:0016787">
    <property type="term" value="F:hydrolase activity"/>
    <property type="evidence" value="ECO:0007669"/>
    <property type="project" value="UniProtKB-KW"/>
</dbReference>
<evidence type="ECO:0000256" key="5">
    <source>
        <dbReference type="SAM" id="MobiDB-lite"/>
    </source>
</evidence>
<dbReference type="EMBL" id="ML977327">
    <property type="protein sequence ID" value="KAF2113529.1"/>
    <property type="molecule type" value="Genomic_DNA"/>
</dbReference>
<dbReference type="GO" id="GO:0005524">
    <property type="term" value="F:ATP binding"/>
    <property type="evidence" value="ECO:0007669"/>
    <property type="project" value="UniProtKB-KW"/>
</dbReference>
<feature type="compositionally biased region" description="Polar residues" evidence="5">
    <location>
        <begin position="22"/>
        <end position="35"/>
    </location>
</feature>
<evidence type="ECO:0000256" key="1">
    <source>
        <dbReference type="ARBA" id="ARBA00022741"/>
    </source>
</evidence>
<proteinExistence type="predicted"/>
<dbReference type="Proteomes" id="UP000799770">
    <property type="component" value="Unassembled WGS sequence"/>
</dbReference>
<keyword evidence="4" id="KW-0067">ATP-binding</keyword>
<dbReference type="CDD" id="cd18025">
    <property type="entry name" value="DEXHc_DDX60"/>
    <property type="match status" value="1"/>
</dbReference>
<dbReference type="Pfam" id="PF23002">
    <property type="entry name" value="PIN-like_DDX60"/>
    <property type="match status" value="1"/>
</dbReference>
<dbReference type="GO" id="GO:0005737">
    <property type="term" value="C:cytoplasm"/>
    <property type="evidence" value="ECO:0007669"/>
    <property type="project" value="TreeGrafter"/>
</dbReference>
<dbReference type="PANTHER" id="PTHR44533">
    <property type="entry name" value="DEAD/H RNA HELICASE, PUTATIVE-RELATED"/>
    <property type="match status" value="1"/>
</dbReference>
<dbReference type="InterPro" id="IPR055124">
    <property type="entry name" value="PIN-like_DDX60"/>
</dbReference>
<feature type="compositionally biased region" description="Polar residues" evidence="5">
    <location>
        <begin position="1"/>
        <end position="13"/>
    </location>
</feature>
<evidence type="ECO:0000256" key="3">
    <source>
        <dbReference type="ARBA" id="ARBA00022806"/>
    </source>
</evidence>
<dbReference type="InterPro" id="IPR014001">
    <property type="entry name" value="Helicase_ATP-bd"/>
</dbReference>
<gene>
    <name evidence="8" type="ORF">BDV96DRAFT_577961</name>
</gene>
<dbReference type="SMART" id="SM00490">
    <property type="entry name" value="HELICc"/>
    <property type="match status" value="1"/>
</dbReference>
<reference evidence="8" key="1">
    <citation type="journal article" date="2020" name="Stud. Mycol.">
        <title>101 Dothideomycetes genomes: a test case for predicting lifestyles and emergence of pathogens.</title>
        <authorList>
            <person name="Haridas S."/>
            <person name="Albert R."/>
            <person name="Binder M."/>
            <person name="Bloem J."/>
            <person name="Labutti K."/>
            <person name="Salamov A."/>
            <person name="Andreopoulos B."/>
            <person name="Baker S."/>
            <person name="Barry K."/>
            <person name="Bills G."/>
            <person name="Bluhm B."/>
            <person name="Cannon C."/>
            <person name="Castanera R."/>
            <person name="Culley D."/>
            <person name="Daum C."/>
            <person name="Ezra D."/>
            <person name="Gonzalez J."/>
            <person name="Henrissat B."/>
            <person name="Kuo A."/>
            <person name="Liang C."/>
            <person name="Lipzen A."/>
            <person name="Lutzoni F."/>
            <person name="Magnuson J."/>
            <person name="Mondo S."/>
            <person name="Nolan M."/>
            <person name="Ohm R."/>
            <person name="Pangilinan J."/>
            <person name="Park H.-J."/>
            <person name="Ramirez L."/>
            <person name="Alfaro M."/>
            <person name="Sun H."/>
            <person name="Tritt A."/>
            <person name="Yoshinaga Y."/>
            <person name="Zwiers L.-H."/>
            <person name="Turgeon B."/>
            <person name="Goodwin S."/>
            <person name="Spatafora J."/>
            <person name="Crous P."/>
            <person name="Grigoriev I."/>
        </authorList>
    </citation>
    <scope>NUCLEOTIDE SEQUENCE</scope>
    <source>
        <strain evidence="8">CBS 627.86</strain>
    </source>
</reference>
<dbReference type="Pfam" id="PF00271">
    <property type="entry name" value="Helicase_C"/>
    <property type="match status" value="1"/>
</dbReference>
<dbReference type="Gene3D" id="3.40.50.300">
    <property type="entry name" value="P-loop containing nucleotide triphosphate hydrolases"/>
    <property type="match status" value="2"/>
</dbReference>
<evidence type="ECO:0000313" key="9">
    <source>
        <dbReference type="Proteomes" id="UP000799770"/>
    </source>
</evidence>
<dbReference type="InterPro" id="IPR052431">
    <property type="entry name" value="SKI2_subfamily_helicases"/>
</dbReference>
<name>A0A6A5Z240_9PLEO</name>
<feature type="region of interest" description="Disordered" evidence="5">
    <location>
        <begin position="1213"/>
        <end position="1234"/>
    </location>
</feature>
<feature type="region of interest" description="Disordered" evidence="5">
    <location>
        <begin position="1"/>
        <end position="36"/>
    </location>
</feature>
<dbReference type="SUPFAM" id="SSF52540">
    <property type="entry name" value="P-loop containing nucleoside triphosphate hydrolases"/>
    <property type="match status" value="1"/>
</dbReference>
<organism evidence="8 9">
    <name type="scientific">Lophiotrema nucula</name>
    <dbReference type="NCBI Taxonomy" id="690887"/>
    <lineage>
        <taxon>Eukaryota</taxon>
        <taxon>Fungi</taxon>
        <taxon>Dikarya</taxon>
        <taxon>Ascomycota</taxon>
        <taxon>Pezizomycotina</taxon>
        <taxon>Dothideomycetes</taxon>
        <taxon>Pleosporomycetidae</taxon>
        <taxon>Pleosporales</taxon>
        <taxon>Lophiotremataceae</taxon>
        <taxon>Lophiotrema</taxon>
    </lineage>
</organism>
<dbReference type="PROSITE" id="PS51194">
    <property type="entry name" value="HELICASE_CTER"/>
    <property type="match status" value="1"/>
</dbReference>